<organism evidence="1 2">
    <name type="scientific">Porphyridium purpureum</name>
    <name type="common">Red alga</name>
    <name type="synonym">Porphyridium cruentum</name>
    <dbReference type="NCBI Taxonomy" id="35688"/>
    <lineage>
        <taxon>Eukaryota</taxon>
        <taxon>Rhodophyta</taxon>
        <taxon>Bangiophyceae</taxon>
        <taxon>Porphyridiales</taxon>
        <taxon>Porphyridiaceae</taxon>
        <taxon>Porphyridium</taxon>
    </lineage>
</organism>
<proteinExistence type="predicted"/>
<keyword evidence="2" id="KW-1185">Reference proteome</keyword>
<dbReference type="AlphaFoldDB" id="A0A5J4YMN1"/>
<dbReference type="Proteomes" id="UP000324585">
    <property type="component" value="Unassembled WGS sequence"/>
</dbReference>
<gene>
    <name evidence="1" type="ORF">FVE85_3730</name>
</gene>
<reference evidence="2" key="1">
    <citation type="journal article" date="2019" name="Nat. Commun.">
        <title>Expansion of phycobilisome linker gene families in mesophilic red algae.</title>
        <authorList>
            <person name="Lee J."/>
            <person name="Kim D."/>
            <person name="Bhattacharya D."/>
            <person name="Yoon H.S."/>
        </authorList>
    </citation>
    <scope>NUCLEOTIDE SEQUENCE [LARGE SCALE GENOMIC DNA]</scope>
    <source>
        <strain evidence="2">CCMP 1328</strain>
    </source>
</reference>
<accession>A0A5J4YMN1</accession>
<evidence type="ECO:0000313" key="1">
    <source>
        <dbReference type="EMBL" id="KAA8492292.1"/>
    </source>
</evidence>
<comment type="caution">
    <text evidence="1">The sequence shown here is derived from an EMBL/GenBank/DDBJ whole genome shotgun (WGS) entry which is preliminary data.</text>
</comment>
<sequence>MELGRSRIYAITRGQLSTSSVAALSARPQLKMLDRSRKDPLQLKNLIVVVHLTPYCASMDRCRTFARERFQVIEIGTDSLDDFKPRFAAATIVIALVGEEMSAARPADEFFHTLERSRFAEAIRQAQNFERQFGSVQNVVIEAAKGGLDTMASEHMFSSGEAVMNVRKTDKKVVLHGMDAGSSGLFVDEIADTKFGEVYFSQEMASNFLSFAKLRNEDKGTKYDVAGDVVVVL</sequence>
<protein>
    <submittedName>
        <fullName evidence="1">Uncharacterized protein</fullName>
    </submittedName>
</protein>
<evidence type="ECO:0000313" key="2">
    <source>
        <dbReference type="Proteomes" id="UP000324585"/>
    </source>
</evidence>
<name>A0A5J4YMN1_PORPP</name>
<dbReference type="EMBL" id="VRMN01000010">
    <property type="protein sequence ID" value="KAA8492292.1"/>
    <property type="molecule type" value="Genomic_DNA"/>
</dbReference>